<evidence type="ECO:0000256" key="7">
    <source>
        <dbReference type="ARBA" id="ARBA00023242"/>
    </source>
</evidence>
<keyword evidence="4" id="KW-0378">Hydrolase</keyword>
<dbReference type="GO" id="GO:0071051">
    <property type="term" value="P:poly(A)-dependent snoRNA 3'-end processing"/>
    <property type="evidence" value="ECO:0007669"/>
    <property type="project" value="TreeGrafter"/>
</dbReference>
<dbReference type="CDD" id="cd06147">
    <property type="entry name" value="Rrp6p_like_exo"/>
    <property type="match status" value="1"/>
</dbReference>
<evidence type="ECO:0000256" key="2">
    <source>
        <dbReference type="ARBA" id="ARBA00022552"/>
    </source>
</evidence>
<keyword evidence="3" id="KW-0540">Nuclease</keyword>
<dbReference type="Pfam" id="PF00570">
    <property type="entry name" value="HRDC"/>
    <property type="match status" value="1"/>
</dbReference>
<dbReference type="GO" id="GO:0071037">
    <property type="term" value="P:nuclear polyadenylation-dependent snRNA catabolic process"/>
    <property type="evidence" value="ECO:0007669"/>
    <property type="project" value="TreeGrafter"/>
</dbReference>
<dbReference type="GO" id="GO:0000176">
    <property type="term" value="C:nuclear exosome (RNase complex)"/>
    <property type="evidence" value="ECO:0007669"/>
    <property type="project" value="InterPro"/>
</dbReference>
<dbReference type="PANTHER" id="PTHR12124">
    <property type="entry name" value="POLYMYOSITIS/SCLERODERMA AUTOANTIGEN-RELATED"/>
    <property type="match status" value="1"/>
</dbReference>
<evidence type="ECO:0000256" key="8">
    <source>
        <dbReference type="ARBA" id="ARBA00043957"/>
    </source>
</evidence>
<dbReference type="InterPro" id="IPR002121">
    <property type="entry name" value="HRDC_dom"/>
</dbReference>
<dbReference type="Gene3D" id="1.10.150.80">
    <property type="entry name" value="HRDC domain"/>
    <property type="match status" value="1"/>
</dbReference>
<dbReference type="GO" id="GO:0071036">
    <property type="term" value="P:nuclear polyadenylation-dependent snoRNA catabolic process"/>
    <property type="evidence" value="ECO:0007669"/>
    <property type="project" value="TreeGrafter"/>
</dbReference>
<dbReference type="GO" id="GO:0071038">
    <property type="term" value="P:TRAMP-dependent tRNA surveillance pathway"/>
    <property type="evidence" value="ECO:0007669"/>
    <property type="project" value="TreeGrafter"/>
</dbReference>
<dbReference type="FunFam" id="3.30.420.10:FF:000059">
    <property type="entry name" value="Exosome complex exonuclease Rrp6"/>
    <property type="match status" value="1"/>
</dbReference>
<evidence type="ECO:0000256" key="6">
    <source>
        <dbReference type="ARBA" id="ARBA00022839"/>
    </source>
</evidence>
<dbReference type="GO" id="GO:0000175">
    <property type="term" value="F:3'-5'-RNA exonuclease activity"/>
    <property type="evidence" value="ECO:0007669"/>
    <property type="project" value="InterPro"/>
</dbReference>
<dbReference type="InterPro" id="IPR049559">
    <property type="entry name" value="Rrp6p-like_exo"/>
</dbReference>
<evidence type="ECO:0000256" key="1">
    <source>
        <dbReference type="ARBA" id="ARBA00004123"/>
    </source>
</evidence>
<dbReference type="Pfam" id="PF08066">
    <property type="entry name" value="PMC2NT"/>
    <property type="match status" value="1"/>
</dbReference>
<comment type="subcellular location">
    <subcellularLocation>
        <location evidence="1">Nucleus</location>
    </subcellularLocation>
</comment>
<dbReference type="SMART" id="SM00474">
    <property type="entry name" value="35EXOc"/>
    <property type="match status" value="1"/>
</dbReference>
<keyword evidence="5" id="KW-0271">Exosome</keyword>
<evidence type="ECO:0000313" key="11">
    <source>
        <dbReference type="Proteomes" id="UP000285326"/>
    </source>
</evidence>
<dbReference type="InterPro" id="IPR012337">
    <property type="entry name" value="RNaseH-like_sf"/>
</dbReference>
<feature type="domain" description="HRDC" evidence="9">
    <location>
        <begin position="454"/>
        <end position="534"/>
    </location>
</feature>
<keyword evidence="7" id="KW-0539">Nucleus</keyword>
<dbReference type="FunFam" id="1.10.150.80:FF:000001">
    <property type="entry name" value="Putative exosome component 10"/>
    <property type="match status" value="1"/>
</dbReference>
<dbReference type="GO" id="GO:0003727">
    <property type="term" value="F:single-stranded RNA binding"/>
    <property type="evidence" value="ECO:0007669"/>
    <property type="project" value="TreeGrafter"/>
</dbReference>
<evidence type="ECO:0000313" key="10">
    <source>
        <dbReference type="EMBL" id="RKF79220.1"/>
    </source>
</evidence>
<evidence type="ECO:0000259" key="9">
    <source>
        <dbReference type="PROSITE" id="PS50967"/>
    </source>
</evidence>
<dbReference type="EMBL" id="MCBS01020438">
    <property type="protein sequence ID" value="RKF79220.1"/>
    <property type="molecule type" value="Genomic_DNA"/>
</dbReference>
<dbReference type="InterPro" id="IPR012588">
    <property type="entry name" value="Exosome-assoc_fac_Rrp6_N"/>
</dbReference>
<dbReference type="SMART" id="SM00341">
    <property type="entry name" value="HRDC"/>
    <property type="match status" value="1"/>
</dbReference>
<dbReference type="PANTHER" id="PTHR12124:SF47">
    <property type="entry name" value="EXOSOME COMPONENT 10"/>
    <property type="match status" value="1"/>
</dbReference>
<dbReference type="AlphaFoldDB" id="A0A420IXE6"/>
<organism evidence="10 11">
    <name type="scientific">Golovinomyces cichoracearum</name>
    <dbReference type="NCBI Taxonomy" id="62708"/>
    <lineage>
        <taxon>Eukaryota</taxon>
        <taxon>Fungi</taxon>
        <taxon>Dikarya</taxon>
        <taxon>Ascomycota</taxon>
        <taxon>Pezizomycotina</taxon>
        <taxon>Leotiomycetes</taxon>
        <taxon>Erysiphales</taxon>
        <taxon>Erysiphaceae</taxon>
        <taxon>Golovinomyces</taxon>
    </lineage>
</organism>
<gene>
    <name evidence="10" type="ORF">GcM1_204036</name>
</gene>
<dbReference type="GO" id="GO:0071035">
    <property type="term" value="P:nuclear polyadenylation-dependent rRNA catabolic process"/>
    <property type="evidence" value="ECO:0007669"/>
    <property type="project" value="TreeGrafter"/>
</dbReference>
<dbReference type="SUPFAM" id="SSF47819">
    <property type="entry name" value="HRDC-like"/>
    <property type="match status" value="1"/>
</dbReference>
<dbReference type="SUPFAM" id="SSF53098">
    <property type="entry name" value="Ribonuclease H-like"/>
    <property type="match status" value="1"/>
</dbReference>
<comment type="similarity">
    <text evidence="8">Belongs to the exosome component 10/RRP6 family.</text>
</comment>
<dbReference type="InterPro" id="IPR010997">
    <property type="entry name" value="HRDC-like_sf"/>
</dbReference>
<protein>
    <submittedName>
        <fullName evidence="10">Exosome complex exonuclease rrp6</fullName>
    </submittedName>
</protein>
<reference evidence="10 11" key="1">
    <citation type="journal article" date="2018" name="BMC Genomics">
        <title>Comparative genome analyses reveal sequence features reflecting distinct modes of host-adaptation between dicot and monocot powdery mildew.</title>
        <authorList>
            <person name="Wu Y."/>
            <person name="Ma X."/>
            <person name="Pan Z."/>
            <person name="Kale S.D."/>
            <person name="Song Y."/>
            <person name="King H."/>
            <person name="Zhang Q."/>
            <person name="Presley C."/>
            <person name="Deng X."/>
            <person name="Wei C.I."/>
            <person name="Xiao S."/>
        </authorList>
    </citation>
    <scope>NUCLEOTIDE SEQUENCE [LARGE SCALE GENOMIC DNA]</scope>
    <source>
        <strain evidence="10">UMSG1</strain>
    </source>
</reference>
<dbReference type="GO" id="GO:0005730">
    <property type="term" value="C:nucleolus"/>
    <property type="evidence" value="ECO:0007669"/>
    <property type="project" value="TreeGrafter"/>
</dbReference>
<evidence type="ECO:0000256" key="4">
    <source>
        <dbReference type="ARBA" id="ARBA00022801"/>
    </source>
</evidence>
<dbReference type="Gene3D" id="3.30.420.10">
    <property type="entry name" value="Ribonuclease H-like superfamily/Ribonuclease H"/>
    <property type="match status" value="1"/>
</dbReference>
<dbReference type="Proteomes" id="UP000285326">
    <property type="component" value="Unassembled WGS sequence"/>
</dbReference>
<keyword evidence="2" id="KW-0698">rRNA processing</keyword>
<dbReference type="GO" id="GO:0071039">
    <property type="term" value="P:nuclear polyadenylation-dependent CUT catabolic process"/>
    <property type="evidence" value="ECO:0007669"/>
    <property type="project" value="TreeGrafter"/>
</dbReference>
<dbReference type="GO" id="GO:0071044">
    <property type="term" value="P:histone mRNA catabolic process"/>
    <property type="evidence" value="ECO:0007669"/>
    <property type="project" value="TreeGrafter"/>
</dbReference>
<dbReference type="InterPro" id="IPR045092">
    <property type="entry name" value="Rrp6-like"/>
</dbReference>
<evidence type="ECO:0000256" key="5">
    <source>
        <dbReference type="ARBA" id="ARBA00022835"/>
    </source>
</evidence>
<dbReference type="PROSITE" id="PS50967">
    <property type="entry name" value="HRDC"/>
    <property type="match status" value="1"/>
</dbReference>
<evidence type="ECO:0000256" key="3">
    <source>
        <dbReference type="ARBA" id="ARBA00022722"/>
    </source>
</evidence>
<dbReference type="GO" id="GO:0000467">
    <property type="term" value="P:exonucleolytic trimming to generate mature 3'-end of 5.8S rRNA from tricistronic rRNA transcript (SSU-rRNA, 5.8S rRNA, LSU-rRNA)"/>
    <property type="evidence" value="ECO:0007669"/>
    <property type="project" value="InterPro"/>
</dbReference>
<dbReference type="Pfam" id="PF01612">
    <property type="entry name" value="DNA_pol_A_exo1"/>
    <property type="match status" value="1"/>
</dbReference>
<dbReference type="InterPro" id="IPR036397">
    <property type="entry name" value="RNaseH_sf"/>
</dbReference>
<comment type="caution">
    <text evidence="10">The sequence shown here is derived from an EMBL/GenBank/DDBJ whole genome shotgun (WGS) entry which is preliminary data.</text>
</comment>
<accession>A0A420IXE6</accession>
<name>A0A420IXE6_9PEZI</name>
<dbReference type="GO" id="GO:0071040">
    <property type="term" value="P:nuclear polyadenylation-dependent antisense transcript catabolic process"/>
    <property type="evidence" value="ECO:0007669"/>
    <property type="project" value="TreeGrafter"/>
</dbReference>
<keyword evidence="6 10" id="KW-0269">Exonuclease</keyword>
<proteinExistence type="inferred from homology"/>
<dbReference type="InterPro" id="IPR002562">
    <property type="entry name" value="3'-5'_exonuclease_dom"/>
</dbReference>
<dbReference type="InterPro" id="IPR044876">
    <property type="entry name" value="HRDC_dom_sf"/>
</dbReference>
<sequence length="668" mass="76699">MDGSIQFQTLQKELQPSLLDITRSVVRITAEDLTFQRSLDRKVRTALDEQSGRLLSLANSLLKSAASVSDLRTPALEDVEDVENNWRSVIDVVDSLLEKSDSCLDEYTGVIKRNTTAESATQAEVPRSKFKKQGSTLDHRLRTQNIVKPQLAFEKKPDNHDNSPWKPFLTKKPHAIIPLENSLELFENDYGQMQYRHPYYTEIRQSTFPDFVYKKADPIPYTPIESTSAIYVDTEVQMMEMLEELKNSSEIAVDLEHHEARSYTGLLSLMQISTRSKDWIVDTLKPWRHKLQVLNEVFANPRIVKVFHGAFMDIIWLQRDLGLYVTCLFDTYRACQTLGYPGGSLAFLLKKFVNFDADKIYQMADWRIRPLPEKMLFYARADTHFLLYIYDHMRNELLEKSNLKVPEKNLIEIVLEKSKETSLSRYESQIYNEESGKGPGGWFSLLLKMPSMFNKEQFAVFRAVHAWRDKIARTDDESPTFLMPNHVLSSISKIMPTDVLSLLRIANPTSHSVKSRVEELLEVICSSKMTGNSGPSITDVLRPNSMSTSQSKVSLLPQEKYQKNIINIPDEGELRSTDSSFWGGAFGSSMWDIPNKNSNDDLKLSFLMPTLQPELSTQVQILDDSLPNELSHQSQEIMNKSEEEPFVLKRGIKRKNDAVDRIQHETRH</sequence>
<dbReference type="GO" id="GO:0000166">
    <property type="term" value="F:nucleotide binding"/>
    <property type="evidence" value="ECO:0007669"/>
    <property type="project" value="InterPro"/>
</dbReference>